<evidence type="ECO:0000313" key="1">
    <source>
        <dbReference type="EMBL" id="KAH7938535.1"/>
    </source>
</evidence>
<accession>A0ACB8CCG5</accession>
<proteinExistence type="predicted"/>
<name>A0ACB8CCG5_DERSI</name>
<evidence type="ECO:0000313" key="2">
    <source>
        <dbReference type="Proteomes" id="UP000821865"/>
    </source>
</evidence>
<reference evidence="1" key="1">
    <citation type="submission" date="2020-05" db="EMBL/GenBank/DDBJ databases">
        <title>Large-scale comparative analyses of tick genomes elucidate their genetic diversity and vector capacities.</title>
        <authorList>
            <person name="Jia N."/>
            <person name="Wang J."/>
            <person name="Shi W."/>
            <person name="Du L."/>
            <person name="Sun Y."/>
            <person name="Zhan W."/>
            <person name="Jiang J."/>
            <person name="Wang Q."/>
            <person name="Zhang B."/>
            <person name="Ji P."/>
            <person name="Sakyi L.B."/>
            <person name="Cui X."/>
            <person name="Yuan T."/>
            <person name="Jiang B."/>
            <person name="Yang W."/>
            <person name="Lam T.T.-Y."/>
            <person name="Chang Q."/>
            <person name="Ding S."/>
            <person name="Wang X."/>
            <person name="Zhu J."/>
            <person name="Ruan X."/>
            <person name="Zhao L."/>
            <person name="Wei J."/>
            <person name="Que T."/>
            <person name="Du C."/>
            <person name="Cheng J."/>
            <person name="Dai P."/>
            <person name="Han X."/>
            <person name="Huang E."/>
            <person name="Gao Y."/>
            <person name="Liu J."/>
            <person name="Shao H."/>
            <person name="Ye R."/>
            <person name="Li L."/>
            <person name="Wei W."/>
            <person name="Wang X."/>
            <person name="Wang C."/>
            <person name="Yang T."/>
            <person name="Huo Q."/>
            <person name="Li W."/>
            <person name="Guo W."/>
            <person name="Chen H."/>
            <person name="Zhou L."/>
            <person name="Ni X."/>
            <person name="Tian J."/>
            <person name="Zhou Y."/>
            <person name="Sheng Y."/>
            <person name="Liu T."/>
            <person name="Pan Y."/>
            <person name="Xia L."/>
            <person name="Li J."/>
            <person name="Zhao F."/>
            <person name="Cao W."/>
        </authorList>
    </citation>
    <scope>NUCLEOTIDE SEQUENCE</scope>
    <source>
        <strain evidence="1">Dsil-2018</strain>
    </source>
</reference>
<dbReference type="EMBL" id="CM023477">
    <property type="protein sequence ID" value="KAH7938535.1"/>
    <property type="molecule type" value="Genomic_DNA"/>
</dbReference>
<protein>
    <submittedName>
        <fullName evidence="1">Uncharacterized protein</fullName>
    </submittedName>
</protein>
<keyword evidence="2" id="KW-1185">Reference proteome</keyword>
<organism evidence="1 2">
    <name type="scientific">Dermacentor silvarum</name>
    <name type="common">Tick</name>
    <dbReference type="NCBI Taxonomy" id="543639"/>
    <lineage>
        <taxon>Eukaryota</taxon>
        <taxon>Metazoa</taxon>
        <taxon>Ecdysozoa</taxon>
        <taxon>Arthropoda</taxon>
        <taxon>Chelicerata</taxon>
        <taxon>Arachnida</taxon>
        <taxon>Acari</taxon>
        <taxon>Parasitiformes</taxon>
        <taxon>Ixodida</taxon>
        <taxon>Ixodoidea</taxon>
        <taxon>Ixodidae</taxon>
        <taxon>Rhipicephalinae</taxon>
        <taxon>Dermacentor</taxon>
    </lineage>
</organism>
<sequence>MKHICFLVALVITLQLYLASAQETSDVPDSFKIFETFPFAVAVSDQDNDTIYECLTTWRAWLAPEEKKGEYIWFFGGHGGISKRTVSFYVFEGKSPDTFRFTVNSDDASSEEAKFYYTDYENCAILDIPYDGRQCILWTVETAKDSVPQKCVDEFMKNCGVGAPLYNDDLCSGDEVAEW</sequence>
<gene>
    <name evidence="1" type="ORF">HPB49_024980</name>
</gene>
<comment type="caution">
    <text evidence="1">The sequence shown here is derived from an EMBL/GenBank/DDBJ whole genome shotgun (WGS) entry which is preliminary data.</text>
</comment>
<dbReference type="Proteomes" id="UP000821865">
    <property type="component" value="Chromosome 8"/>
</dbReference>